<dbReference type="SMART" id="SM00028">
    <property type="entry name" value="TPR"/>
    <property type="match status" value="3"/>
</dbReference>
<comment type="caution">
    <text evidence="6">The sequence shown here is derived from an EMBL/GenBank/DDBJ whole genome shotgun (WGS) entry which is preliminary data.</text>
</comment>
<feature type="transmembrane region" description="Helical" evidence="5">
    <location>
        <begin position="139"/>
        <end position="155"/>
    </location>
</feature>
<feature type="compositionally biased region" description="Low complexity" evidence="4">
    <location>
        <begin position="10"/>
        <end position="23"/>
    </location>
</feature>
<evidence type="ECO:0000256" key="5">
    <source>
        <dbReference type="SAM" id="Phobius"/>
    </source>
</evidence>
<dbReference type="PANTHER" id="PTHR44227:SF3">
    <property type="entry name" value="PROTEIN O-MANNOSYL-TRANSFERASE TMTC4"/>
    <property type="match status" value="1"/>
</dbReference>
<gene>
    <name evidence="6" type="ORF">E6K81_01970</name>
</gene>
<sequence length="689" mass="71222">MSQGRPPAPAGAAHHGRAPAPASRPAMRGLAAVVPALVALALHLPSVRFGFVRDDLPLIAENAMMRSPGTLGRLLGGDFLASAGFTGGLWRPLVLLSFWLEGRLAGWGPTLFHATNVVLHAGVTLVVGLLLLQAGLGPIATLVAALWFAVMPAHLEVVAWILGRTDLLCSGLALLSLWLDRRARLRGRAWPGVGALAAFAGALLSKEAAAGWIAVVAAAELVGTRRTAAPPRAADDAPIAAAPEAPRPAALPRWDRARWDRARWLAPYLAVTVLWLAAHALAAGRTGLPPWVDAALLARRHAAAALMLPQWLAFLWPWYPHASDVAAWLPPKALAWPVLAGSTLTLAGGAALAVLARRRSAWLVPAALLGAAVLPSLALALGPGFVTSGERMVYLPSAGIVWLAALAWDRAWAGGAIGRGVAILVAAILILGSAVETVRLAPSWADDEHVFRTKTERAPDDPTGWVGLADALARADRRNEALVALGRAAALAPRLPSVPLEAAQIHYQYGAWDAVIAAAGQALALDPSSFEARILRASALLRVGREAEAARDIARLLHDRPDHPSALMLEGQRLMAEGHPAEAVVPLTHATRAAAGNPSLWFALGSAQAAAGDLGSARASFERGLGLEPGSAPAWRMLARLCAALGDRTAADAAMQHARTASGAGPGVPGNAGAPLGADSAGAAGGGSR</sequence>
<keyword evidence="2 3" id="KW-0802">TPR repeat</keyword>
<evidence type="ECO:0000256" key="3">
    <source>
        <dbReference type="PROSITE-ProRule" id="PRU00339"/>
    </source>
</evidence>
<feature type="compositionally biased region" description="Low complexity" evidence="4">
    <location>
        <begin position="671"/>
        <end position="682"/>
    </location>
</feature>
<name>A0A538UDJ1_UNCEI</name>
<dbReference type="PANTHER" id="PTHR44227">
    <property type="match status" value="1"/>
</dbReference>
<accession>A0A538UDJ1</accession>
<dbReference type="AlphaFoldDB" id="A0A538UDJ1"/>
<feature type="repeat" description="TPR" evidence="3">
    <location>
        <begin position="598"/>
        <end position="631"/>
    </location>
</feature>
<dbReference type="SUPFAM" id="SSF48452">
    <property type="entry name" value="TPR-like"/>
    <property type="match status" value="1"/>
</dbReference>
<feature type="region of interest" description="Disordered" evidence="4">
    <location>
        <begin position="657"/>
        <end position="689"/>
    </location>
</feature>
<evidence type="ECO:0000313" key="7">
    <source>
        <dbReference type="Proteomes" id="UP000319771"/>
    </source>
</evidence>
<dbReference type="InterPro" id="IPR052346">
    <property type="entry name" value="O-mannosyl-transferase_TMTC"/>
</dbReference>
<feature type="transmembrane region" description="Helical" evidence="5">
    <location>
        <begin position="110"/>
        <end position="132"/>
    </location>
</feature>
<feature type="transmembrane region" description="Helical" evidence="5">
    <location>
        <begin position="71"/>
        <end position="90"/>
    </location>
</feature>
<reference evidence="6 7" key="1">
    <citation type="journal article" date="2019" name="Nat. Microbiol.">
        <title>Mediterranean grassland soil C-N compound turnover is dependent on rainfall and depth, and is mediated by genomically divergent microorganisms.</title>
        <authorList>
            <person name="Diamond S."/>
            <person name="Andeer P.F."/>
            <person name="Li Z."/>
            <person name="Crits-Christoph A."/>
            <person name="Burstein D."/>
            <person name="Anantharaman K."/>
            <person name="Lane K.R."/>
            <person name="Thomas B.C."/>
            <person name="Pan C."/>
            <person name="Northen T.R."/>
            <person name="Banfield J.F."/>
        </authorList>
    </citation>
    <scope>NUCLEOTIDE SEQUENCE [LARGE SCALE GENOMIC DNA]</scope>
    <source>
        <strain evidence="6">WS_11</strain>
    </source>
</reference>
<feature type="transmembrane region" description="Helical" evidence="5">
    <location>
        <begin position="392"/>
        <end position="409"/>
    </location>
</feature>
<feature type="transmembrane region" description="Helical" evidence="5">
    <location>
        <begin position="362"/>
        <end position="386"/>
    </location>
</feature>
<evidence type="ECO:0000256" key="1">
    <source>
        <dbReference type="ARBA" id="ARBA00022737"/>
    </source>
</evidence>
<feature type="transmembrane region" description="Helical" evidence="5">
    <location>
        <begin position="29"/>
        <end position="51"/>
    </location>
</feature>
<keyword evidence="5" id="KW-0472">Membrane</keyword>
<keyword evidence="5" id="KW-0812">Transmembrane</keyword>
<feature type="transmembrane region" description="Helical" evidence="5">
    <location>
        <begin position="416"/>
        <end position="435"/>
    </location>
</feature>
<dbReference type="EMBL" id="VBPB01000026">
    <property type="protein sequence ID" value="TMQ73968.1"/>
    <property type="molecule type" value="Genomic_DNA"/>
</dbReference>
<feature type="transmembrane region" description="Helical" evidence="5">
    <location>
        <begin position="334"/>
        <end position="355"/>
    </location>
</feature>
<evidence type="ECO:0000256" key="4">
    <source>
        <dbReference type="SAM" id="MobiDB-lite"/>
    </source>
</evidence>
<evidence type="ECO:0000256" key="2">
    <source>
        <dbReference type="ARBA" id="ARBA00022803"/>
    </source>
</evidence>
<keyword evidence="5" id="KW-1133">Transmembrane helix</keyword>
<keyword evidence="1" id="KW-0677">Repeat</keyword>
<feature type="transmembrane region" description="Helical" evidence="5">
    <location>
        <begin position="161"/>
        <end position="179"/>
    </location>
</feature>
<feature type="region of interest" description="Disordered" evidence="4">
    <location>
        <begin position="1"/>
        <end position="23"/>
    </location>
</feature>
<organism evidence="6 7">
    <name type="scientific">Eiseniibacteriota bacterium</name>
    <dbReference type="NCBI Taxonomy" id="2212470"/>
    <lineage>
        <taxon>Bacteria</taxon>
        <taxon>Candidatus Eiseniibacteriota</taxon>
    </lineage>
</organism>
<dbReference type="Proteomes" id="UP000319771">
    <property type="component" value="Unassembled WGS sequence"/>
</dbReference>
<dbReference type="PROSITE" id="PS50005">
    <property type="entry name" value="TPR"/>
    <property type="match status" value="1"/>
</dbReference>
<dbReference type="InterPro" id="IPR011990">
    <property type="entry name" value="TPR-like_helical_dom_sf"/>
</dbReference>
<evidence type="ECO:0000313" key="6">
    <source>
        <dbReference type="EMBL" id="TMQ73968.1"/>
    </source>
</evidence>
<dbReference type="Pfam" id="PF13428">
    <property type="entry name" value="TPR_14"/>
    <property type="match status" value="1"/>
</dbReference>
<proteinExistence type="predicted"/>
<feature type="transmembrane region" description="Helical" evidence="5">
    <location>
        <begin position="264"/>
        <end position="282"/>
    </location>
</feature>
<protein>
    <submittedName>
        <fullName evidence="6">Tetratricopeptide repeat protein</fullName>
    </submittedName>
</protein>
<dbReference type="InterPro" id="IPR019734">
    <property type="entry name" value="TPR_rpt"/>
</dbReference>
<dbReference type="Gene3D" id="1.25.40.10">
    <property type="entry name" value="Tetratricopeptide repeat domain"/>
    <property type="match status" value="1"/>
</dbReference>